<dbReference type="Pfam" id="PF04024">
    <property type="entry name" value="PspC"/>
    <property type="match status" value="1"/>
</dbReference>
<dbReference type="NCBIfam" id="NF007973">
    <property type="entry name" value="PRK10697.1"/>
    <property type="match status" value="1"/>
</dbReference>
<keyword evidence="3 6" id="KW-0812">Transmembrane</keyword>
<evidence type="ECO:0000256" key="3">
    <source>
        <dbReference type="ARBA" id="ARBA00022692"/>
    </source>
</evidence>
<dbReference type="STRING" id="69222.BG55_02945"/>
<name>A0A014MFI7_9GAMM</name>
<evidence type="ECO:0000313" key="8">
    <source>
        <dbReference type="EMBL" id="EXU76864.1"/>
    </source>
</evidence>
<dbReference type="NCBIfam" id="TIGR02978">
    <property type="entry name" value="phageshock_pspC"/>
    <property type="match status" value="1"/>
</dbReference>
<dbReference type="EMBL" id="JFHN01000021">
    <property type="protein sequence ID" value="EXU76864.1"/>
    <property type="molecule type" value="Genomic_DNA"/>
</dbReference>
<comment type="subcellular location">
    <subcellularLocation>
        <location evidence="1">Cell membrane</location>
        <topology evidence="1">Single-pass membrane protein</topology>
    </subcellularLocation>
</comment>
<dbReference type="InterPro" id="IPR007168">
    <property type="entry name" value="Phageshock_PspC_N"/>
</dbReference>
<gene>
    <name evidence="8" type="ORF">BG55_02945</name>
</gene>
<evidence type="ECO:0000256" key="5">
    <source>
        <dbReference type="ARBA" id="ARBA00023136"/>
    </source>
</evidence>
<evidence type="ECO:0000256" key="2">
    <source>
        <dbReference type="ARBA" id="ARBA00022475"/>
    </source>
</evidence>
<keyword evidence="9" id="KW-1185">Reference proteome</keyword>
<feature type="domain" description="Phage shock protein PspC N-terminal" evidence="7">
    <location>
        <begin position="9"/>
        <end position="67"/>
    </location>
</feature>
<protein>
    <submittedName>
        <fullName evidence="8">Transcriptional regulator</fullName>
    </submittedName>
</protein>
<dbReference type="Proteomes" id="UP000019918">
    <property type="component" value="Unassembled WGS sequence"/>
</dbReference>
<dbReference type="OrthoDB" id="7359894at2"/>
<dbReference type="PANTHER" id="PTHR33885:SF3">
    <property type="entry name" value="PHAGE SHOCK PROTEIN C"/>
    <property type="match status" value="1"/>
</dbReference>
<dbReference type="InterPro" id="IPR014320">
    <property type="entry name" value="Phageshock_PspC"/>
</dbReference>
<keyword evidence="5 6" id="KW-0472">Membrane</keyword>
<evidence type="ECO:0000256" key="6">
    <source>
        <dbReference type="SAM" id="Phobius"/>
    </source>
</evidence>
<dbReference type="AlphaFoldDB" id="A0A014MFI7"/>
<evidence type="ECO:0000256" key="4">
    <source>
        <dbReference type="ARBA" id="ARBA00022989"/>
    </source>
</evidence>
<comment type="caution">
    <text evidence="8">The sequence shown here is derived from an EMBL/GenBank/DDBJ whole genome shotgun (WGS) entry which is preliminary data.</text>
</comment>
<organism evidence="8 9">
    <name type="scientific">Erwinia mallotivora</name>
    <dbReference type="NCBI Taxonomy" id="69222"/>
    <lineage>
        <taxon>Bacteria</taxon>
        <taxon>Pseudomonadati</taxon>
        <taxon>Pseudomonadota</taxon>
        <taxon>Gammaproteobacteria</taxon>
        <taxon>Enterobacterales</taxon>
        <taxon>Erwiniaceae</taxon>
        <taxon>Erwinia</taxon>
    </lineage>
</organism>
<evidence type="ECO:0000259" key="7">
    <source>
        <dbReference type="Pfam" id="PF04024"/>
    </source>
</evidence>
<sequence>MKGVSFKGKKLYRIPAQGKLKGVCAGIADYLDIPVRLVRVIVVLSLFFGLFMFTLIAYGVLAFVLDEQPDEFARQHDSAADTHQLLEQLETDLQSGERSLREMERYVTSETFNVRSRFRQL</sequence>
<dbReference type="RefSeq" id="WP_034934159.1">
    <property type="nucleotide sequence ID" value="NZ_JFHN01000021.1"/>
</dbReference>
<dbReference type="InterPro" id="IPR052027">
    <property type="entry name" value="PspC"/>
</dbReference>
<feature type="transmembrane region" description="Helical" evidence="6">
    <location>
        <begin position="40"/>
        <end position="65"/>
    </location>
</feature>
<keyword evidence="2" id="KW-1003">Cell membrane</keyword>
<accession>A0A014MFI7</accession>
<dbReference type="GO" id="GO:0005886">
    <property type="term" value="C:plasma membrane"/>
    <property type="evidence" value="ECO:0007669"/>
    <property type="project" value="UniProtKB-SubCell"/>
</dbReference>
<proteinExistence type="predicted"/>
<reference evidence="8 9" key="1">
    <citation type="submission" date="2014-02" db="EMBL/GenBank/DDBJ databases">
        <title>Draft genome of Erwinia mallotivora strain BT-MARDI, a papaya dieback pathogen.</title>
        <authorList>
            <person name="Redzuan R."/>
            <person name="Abu Bakar N."/>
            <person name="Badrun R."/>
            <person name="Mohd Raih M.F."/>
            <person name="Rozano L."/>
            <person name="Mat Amin N."/>
        </authorList>
    </citation>
    <scope>NUCLEOTIDE SEQUENCE [LARGE SCALE GENOMIC DNA]</scope>
    <source>
        <strain evidence="8 9">BT-MARDI</strain>
    </source>
</reference>
<dbReference type="PANTHER" id="PTHR33885">
    <property type="entry name" value="PHAGE SHOCK PROTEIN C"/>
    <property type="match status" value="1"/>
</dbReference>
<evidence type="ECO:0000256" key="1">
    <source>
        <dbReference type="ARBA" id="ARBA00004162"/>
    </source>
</evidence>
<dbReference type="PATRIC" id="fig|69222.5.peg.620"/>
<evidence type="ECO:0000313" key="9">
    <source>
        <dbReference type="Proteomes" id="UP000019918"/>
    </source>
</evidence>
<keyword evidence="4 6" id="KW-1133">Transmembrane helix</keyword>